<keyword evidence="4" id="KW-1185">Reference proteome</keyword>
<feature type="domain" description="DUF4817" evidence="2">
    <location>
        <begin position="2"/>
        <end position="43"/>
    </location>
</feature>
<evidence type="ECO:0000313" key="4">
    <source>
        <dbReference type="Proteomes" id="UP001458880"/>
    </source>
</evidence>
<sequence>MYIENNCSVVTQHAYGGKYRGRQTPSDNTIRLWFSNFVEQGTVGDCRQVVHRRPRRPNELVEAVIDNVSDNPHVSYRQRAQHFGVSGTTLRRILKENLHLVSYKAQLTQKILPTDSSRRLEYDQKVA</sequence>
<dbReference type="InterPro" id="IPR032135">
    <property type="entry name" value="DUF4817"/>
</dbReference>
<dbReference type="Gene3D" id="1.10.10.60">
    <property type="entry name" value="Homeodomain-like"/>
    <property type="match status" value="1"/>
</dbReference>
<protein>
    <submittedName>
        <fullName evidence="3">Helix-turn-helix domain (DUF4817)</fullName>
    </submittedName>
</protein>
<gene>
    <name evidence="3" type="ORF">QE152_g5864</name>
</gene>
<organism evidence="3 4">
    <name type="scientific">Popillia japonica</name>
    <name type="common">Japanese beetle</name>
    <dbReference type="NCBI Taxonomy" id="7064"/>
    <lineage>
        <taxon>Eukaryota</taxon>
        <taxon>Metazoa</taxon>
        <taxon>Ecdysozoa</taxon>
        <taxon>Arthropoda</taxon>
        <taxon>Hexapoda</taxon>
        <taxon>Insecta</taxon>
        <taxon>Pterygota</taxon>
        <taxon>Neoptera</taxon>
        <taxon>Endopterygota</taxon>
        <taxon>Coleoptera</taxon>
        <taxon>Polyphaga</taxon>
        <taxon>Scarabaeiformia</taxon>
        <taxon>Scarabaeidae</taxon>
        <taxon>Rutelinae</taxon>
        <taxon>Popillia</taxon>
    </lineage>
</organism>
<dbReference type="Pfam" id="PF16087">
    <property type="entry name" value="DUF4817"/>
    <property type="match status" value="1"/>
</dbReference>
<dbReference type="PANTHER" id="PTHR47326">
    <property type="entry name" value="TRANSPOSABLE ELEMENT TC3 TRANSPOSASE-LIKE PROTEIN"/>
    <property type="match status" value="1"/>
</dbReference>
<evidence type="ECO:0000256" key="1">
    <source>
        <dbReference type="ARBA" id="ARBA00004123"/>
    </source>
</evidence>
<reference evidence="3 4" key="1">
    <citation type="journal article" date="2024" name="BMC Genomics">
        <title>De novo assembly and annotation of Popillia japonica's genome with initial clues to its potential as an invasive pest.</title>
        <authorList>
            <person name="Cucini C."/>
            <person name="Boschi S."/>
            <person name="Funari R."/>
            <person name="Cardaioli E."/>
            <person name="Iannotti N."/>
            <person name="Marturano G."/>
            <person name="Paoli F."/>
            <person name="Bruttini M."/>
            <person name="Carapelli A."/>
            <person name="Frati F."/>
            <person name="Nardi F."/>
        </authorList>
    </citation>
    <scope>NUCLEOTIDE SEQUENCE [LARGE SCALE GENOMIC DNA]</scope>
    <source>
        <strain evidence="3">DMR45628</strain>
    </source>
</reference>
<dbReference type="SUPFAM" id="SSF46689">
    <property type="entry name" value="Homeodomain-like"/>
    <property type="match status" value="1"/>
</dbReference>
<comment type="subcellular location">
    <subcellularLocation>
        <location evidence="1">Nucleus</location>
    </subcellularLocation>
</comment>
<accession>A0AAW1MME9</accession>
<dbReference type="AlphaFoldDB" id="A0AAW1MME9"/>
<name>A0AAW1MME9_POPJA</name>
<evidence type="ECO:0000259" key="2">
    <source>
        <dbReference type="Pfam" id="PF16087"/>
    </source>
</evidence>
<evidence type="ECO:0000313" key="3">
    <source>
        <dbReference type="EMBL" id="KAK9746781.1"/>
    </source>
</evidence>
<dbReference type="PANTHER" id="PTHR47326:SF1">
    <property type="entry name" value="HTH PSQ-TYPE DOMAIN-CONTAINING PROTEIN"/>
    <property type="match status" value="1"/>
</dbReference>
<comment type="caution">
    <text evidence="3">The sequence shown here is derived from an EMBL/GenBank/DDBJ whole genome shotgun (WGS) entry which is preliminary data.</text>
</comment>
<proteinExistence type="predicted"/>
<dbReference type="InterPro" id="IPR009057">
    <property type="entry name" value="Homeodomain-like_sf"/>
</dbReference>
<dbReference type="Proteomes" id="UP001458880">
    <property type="component" value="Unassembled WGS sequence"/>
</dbReference>
<dbReference type="GO" id="GO:0005634">
    <property type="term" value="C:nucleus"/>
    <property type="evidence" value="ECO:0007669"/>
    <property type="project" value="UniProtKB-SubCell"/>
</dbReference>
<dbReference type="EMBL" id="JASPKY010000037">
    <property type="protein sequence ID" value="KAK9746781.1"/>
    <property type="molecule type" value="Genomic_DNA"/>
</dbReference>